<sequence>GRSTPRHRRARRARRLAHARPEGPDRQAGHAGLRRRAHRHPRRLRGRRRRPGARQGGQAREL</sequence>
<name>A0A6J4LX58_9ACTN</name>
<proteinExistence type="predicted"/>
<gene>
    <name evidence="2" type="ORF">AVDCRST_MAG48-3780</name>
</gene>
<feature type="region of interest" description="Disordered" evidence="1">
    <location>
        <begin position="1"/>
        <end position="62"/>
    </location>
</feature>
<dbReference type="AlphaFoldDB" id="A0A6J4LX58"/>
<feature type="compositionally biased region" description="Basic and acidic residues" evidence="1">
    <location>
        <begin position="19"/>
        <end position="28"/>
    </location>
</feature>
<evidence type="ECO:0000256" key="1">
    <source>
        <dbReference type="SAM" id="MobiDB-lite"/>
    </source>
</evidence>
<evidence type="ECO:0000313" key="2">
    <source>
        <dbReference type="EMBL" id="CAA9343217.1"/>
    </source>
</evidence>
<protein>
    <submittedName>
        <fullName evidence="2">Uncharacterized protein</fullName>
    </submittedName>
</protein>
<dbReference type="EMBL" id="CADCTS010000527">
    <property type="protein sequence ID" value="CAA9343217.1"/>
    <property type="molecule type" value="Genomic_DNA"/>
</dbReference>
<accession>A0A6J4LX58</accession>
<feature type="compositionally biased region" description="Basic residues" evidence="1">
    <location>
        <begin position="1"/>
        <end position="18"/>
    </location>
</feature>
<reference evidence="2" key="1">
    <citation type="submission" date="2020-02" db="EMBL/GenBank/DDBJ databases">
        <authorList>
            <person name="Meier V. D."/>
        </authorList>
    </citation>
    <scope>NUCLEOTIDE SEQUENCE</scope>
    <source>
        <strain evidence="2">AVDCRST_MAG48</strain>
    </source>
</reference>
<organism evidence="2">
    <name type="scientific">uncultured Friedmanniella sp</name>
    <dbReference type="NCBI Taxonomy" id="335381"/>
    <lineage>
        <taxon>Bacteria</taxon>
        <taxon>Bacillati</taxon>
        <taxon>Actinomycetota</taxon>
        <taxon>Actinomycetes</taxon>
        <taxon>Propionibacteriales</taxon>
        <taxon>Nocardioidaceae</taxon>
        <taxon>Friedmanniella</taxon>
        <taxon>environmental samples</taxon>
    </lineage>
</organism>
<feature type="compositionally biased region" description="Basic residues" evidence="1">
    <location>
        <begin position="32"/>
        <end position="52"/>
    </location>
</feature>
<feature type="non-terminal residue" evidence="2">
    <location>
        <position position="62"/>
    </location>
</feature>
<feature type="non-terminal residue" evidence="2">
    <location>
        <position position="1"/>
    </location>
</feature>